<feature type="domain" description="Hda lid" evidence="2">
    <location>
        <begin position="161"/>
        <end position="224"/>
    </location>
</feature>
<dbReference type="SUPFAM" id="SSF52540">
    <property type="entry name" value="P-loop containing nucleoside triphosphate hydrolases"/>
    <property type="match status" value="1"/>
</dbReference>
<dbReference type="eggNOG" id="COG0593">
    <property type="taxonomic scope" value="Bacteria"/>
</dbReference>
<evidence type="ECO:0000313" key="3">
    <source>
        <dbReference type="EMBL" id="AGF48542.1"/>
    </source>
</evidence>
<dbReference type="PANTHER" id="PTHR30050:SF5">
    <property type="entry name" value="DNAA REGULATORY INACTIVATOR HDA"/>
    <property type="match status" value="1"/>
</dbReference>
<dbReference type="Gene3D" id="3.40.50.300">
    <property type="entry name" value="P-loop containing nucleotide triphosphate hydrolases"/>
    <property type="match status" value="1"/>
</dbReference>
<dbReference type="GO" id="GO:0005886">
    <property type="term" value="C:plasma membrane"/>
    <property type="evidence" value="ECO:0007669"/>
    <property type="project" value="TreeGrafter"/>
</dbReference>
<dbReference type="InterPro" id="IPR055199">
    <property type="entry name" value="Hda_lid"/>
</dbReference>
<dbReference type="InterPro" id="IPR013317">
    <property type="entry name" value="DnaA_dom"/>
</dbReference>
<name>M1LSL4_9PROT</name>
<organism evidence="3 4">
    <name type="scientific">Candidatus Kinetoplastidibacterium stringomonadis TCC290E</name>
    <dbReference type="NCBI Taxonomy" id="1208920"/>
    <lineage>
        <taxon>Bacteria</taxon>
        <taxon>Pseudomonadati</taxon>
        <taxon>Pseudomonadota</taxon>
        <taxon>Betaproteobacteria</taxon>
        <taxon>Candidatus Kinetoplastidibacterium</taxon>
    </lineage>
</organism>
<dbReference type="HOGENOM" id="CLU_072265_1_1_4"/>
<dbReference type="PATRIC" id="fig|1208920.3.peg.536"/>
<dbReference type="GO" id="GO:0003688">
    <property type="term" value="F:DNA replication origin binding"/>
    <property type="evidence" value="ECO:0007669"/>
    <property type="project" value="TreeGrafter"/>
</dbReference>
<dbReference type="Proteomes" id="UP000011541">
    <property type="component" value="Chromosome"/>
</dbReference>
<dbReference type="Gene3D" id="1.10.8.60">
    <property type="match status" value="1"/>
</dbReference>
<dbReference type="Pfam" id="PF00308">
    <property type="entry name" value="Bac_DnaA"/>
    <property type="match status" value="1"/>
</dbReference>
<accession>M1LSL4</accession>
<gene>
    <name evidence="3" type="ORF">CONE_0824</name>
</gene>
<dbReference type="InterPro" id="IPR027417">
    <property type="entry name" value="P-loop_NTPase"/>
</dbReference>
<sequence>MRRHQLLLNMSPILEPTIENYVVGLNDEALYSAMYLPTGRAIYFWGPDGCGRTHLLRALSHKNKAIYIDNNKFDDVINLLYKDDANDFPDLITIDDVHLLNSSQQLKVFKLYNTWRELSLTKKSFSMMLSGNQSPISLKIREDLRTRLGWDLVFKLEPLSDQEKANALKKLSGKLGVFGVDNVITWMINHHERDMRKLTATLIALDRYSLSTKRPITIPLLKEMIGNLES</sequence>
<feature type="domain" description="Chromosomal replication initiator protein DnaA ATPAse" evidence="1">
    <location>
        <begin position="41"/>
        <end position="153"/>
    </location>
</feature>
<evidence type="ECO:0000259" key="1">
    <source>
        <dbReference type="Pfam" id="PF00308"/>
    </source>
</evidence>
<evidence type="ECO:0000313" key="4">
    <source>
        <dbReference type="Proteomes" id="UP000011541"/>
    </source>
</evidence>
<dbReference type="PANTHER" id="PTHR30050">
    <property type="entry name" value="CHROMOSOMAL REPLICATION INITIATOR PROTEIN DNAA"/>
    <property type="match status" value="1"/>
</dbReference>
<dbReference type="EMBL" id="CP003805">
    <property type="protein sequence ID" value="AGF48542.1"/>
    <property type="molecule type" value="Genomic_DNA"/>
</dbReference>
<dbReference type="AlphaFoldDB" id="M1LSL4"/>
<dbReference type="STRING" id="1208920.CONE_0824"/>
<dbReference type="OrthoDB" id="9784878at2"/>
<dbReference type="GO" id="GO:0006270">
    <property type="term" value="P:DNA replication initiation"/>
    <property type="evidence" value="ECO:0007669"/>
    <property type="project" value="TreeGrafter"/>
</dbReference>
<dbReference type="KEGG" id="kon:CONE_0824"/>
<evidence type="ECO:0000259" key="2">
    <source>
        <dbReference type="Pfam" id="PF22688"/>
    </source>
</evidence>
<reference evidence="3 4" key="1">
    <citation type="journal article" date="2013" name="Genome Biol. Evol.">
        <title>Genome evolution and phylogenomic analysis of candidatus kinetoplastibacterium, the betaproteobacterial endosymbionts of strigomonas and angomonas.</title>
        <authorList>
            <person name="Alves J.M."/>
            <person name="Serrano M.G."/>
            <person name="Maia da Silva F."/>
            <person name="Voegtly L.J."/>
            <person name="Matveyev A.V."/>
            <person name="Teixeira M.M."/>
            <person name="Camargo E.P."/>
            <person name="Buck G.A."/>
        </authorList>
    </citation>
    <scope>NUCLEOTIDE SEQUENCE [LARGE SCALE GENOMIC DNA]</scope>
    <source>
        <strain evidence="3 4">TCC290E</strain>
    </source>
</reference>
<dbReference type="Pfam" id="PF22688">
    <property type="entry name" value="Hda_lid"/>
    <property type="match status" value="1"/>
</dbReference>
<keyword evidence="4" id="KW-1185">Reference proteome</keyword>
<dbReference type="RefSeq" id="WP_015397227.1">
    <property type="nucleotide sequence ID" value="NC_020299.1"/>
</dbReference>
<proteinExistence type="predicted"/>
<protein>
    <submittedName>
        <fullName evidence="3">DnaA-like protein</fullName>
    </submittedName>
</protein>